<keyword evidence="7" id="KW-0539">Nucleus</keyword>
<dbReference type="InterPro" id="IPR000504">
    <property type="entry name" value="RRM_dom"/>
</dbReference>
<dbReference type="AlphaFoldDB" id="A0A238F4Q0"/>
<dbReference type="InterPro" id="IPR001374">
    <property type="entry name" value="R3H_dom"/>
</dbReference>
<feature type="region of interest" description="Disordered" evidence="9">
    <location>
        <begin position="113"/>
        <end position="188"/>
    </location>
</feature>
<feature type="region of interest" description="Disordered" evidence="9">
    <location>
        <begin position="1"/>
        <end position="88"/>
    </location>
</feature>
<dbReference type="InterPro" id="IPR012677">
    <property type="entry name" value="Nucleotide-bd_a/b_plait_sf"/>
</dbReference>
<evidence type="ECO:0000256" key="2">
    <source>
        <dbReference type="ARBA" id="ARBA00022741"/>
    </source>
</evidence>
<dbReference type="Proteomes" id="UP000198372">
    <property type="component" value="Unassembled WGS sequence"/>
</dbReference>
<reference evidence="13" key="1">
    <citation type="submission" date="2016-09" db="EMBL/GenBank/DDBJ databases">
        <authorList>
            <person name="Jeantristanb JTB J.-T."/>
            <person name="Ricardo R."/>
        </authorList>
    </citation>
    <scope>NUCLEOTIDE SEQUENCE [LARGE SCALE GENOMIC DNA]</scope>
</reference>
<dbReference type="GO" id="GO:0005634">
    <property type="term" value="C:nucleus"/>
    <property type="evidence" value="ECO:0007669"/>
    <property type="project" value="UniProtKB-SubCell"/>
</dbReference>
<keyword evidence="6 8" id="KW-0694">RNA-binding</keyword>
<evidence type="ECO:0000256" key="1">
    <source>
        <dbReference type="ARBA" id="ARBA00004123"/>
    </source>
</evidence>
<keyword evidence="2" id="KW-0547">Nucleotide-binding</keyword>
<feature type="compositionally biased region" description="Low complexity" evidence="9">
    <location>
        <begin position="664"/>
        <end position="682"/>
    </location>
</feature>
<dbReference type="EMBL" id="FMSP01000002">
    <property type="protein sequence ID" value="SCV67699.1"/>
    <property type="molecule type" value="Genomic_DNA"/>
</dbReference>
<sequence length="823" mass="88597">MTELVSTFDRLSMHQHHGSHVSIDASSTSSSSTNKKPAPSSSSDTRLPPSSSTADSLALPDMRRQSQPSATTSQAPPPPSLPLSSSFAFQPAPAPVQAQSIPLSSYTLSEFSGDLSAPPVQRSLSEDSFTHGLPYSDHHRYQSSAINASHSNPNLNGQYLNTQPSNHQMQPQPSSYQQPQQQQQQSSYRNLDYDYASMPKEASGANMAPRFYGSTAPRQDPQSFASNRLDASLDWLTRPPHQQPHSMPHLHQQQHLHHQQSITSPPGVAFDGTNYSGMMRGPPQDDEVIPTAIVIKNIPFQVPKEQLLAVMEDLRLPAPFAFNYHFDNGQFRGLAFANFRNASDASLCVSALNGFDLQGRKLRTEFKKVLKEGEKEKIEREKALKRMRSTRELHNGMGMGVGMGMGGVGFGPDGGPPPPPPGWMRRENSASDRGGFGNVAPINTDDDDYGRPVQGPYSSAFGGGPSTSFGTREYVPAPPPPPQGMNGGDGVWGRFNGSSPAGPTSSGNGPAPSSGQYSTSPPSDVGTSISARMTQTTSTSSSDSGGGRSGSSGPIELDMNDSQTLDIYSRVVVFKDDFLREEFAFARSLSANQRKIVHLVARKLELGHRSVGAGEDRHVVVYKPSVAESPALRGMSSNKVSDTALRHIASSLIRQPSRDTLNSYLNSTATSSTSYSNQSYSSRPMGSFKPSTNTYSLHAKKSMPDIRNTHPGSRRSNLNLRQGYQSLQAPRPSRTYPPGVQSIFANQNYGNDAAPPVPSVPKEYYDSSGSNQSPTMNGNGGDPSPTSEEGSISTGATSSIGGGLRTMSSKEEVGAWRRFDGHE</sequence>
<feature type="compositionally biased region" description="Basic and acidic residues" evidence="9">
    <location>
        <begin position="808"/>
        <end position="823"/>
    </location>
</feature>
<evidence type="ECO:0000256" key="5">
    <source>
        <dbReference type="ARBA" id="ARBA00022840"/>
    </source>
</evidence>
<organism evidence="12 13">
    <name type="scientific">Microbotryum intermedium</name>
    <dbReference type="NCBI Taxonomy" id="269621"/>
    <lineage>
        <taxon>Eukaryota</taxon>
        <taxon>Fungi</taxon>
        <taxon>Dikarya</taxon>
        <taxon>Basidiomycota</taxon>
        <taxon>Pucciniomycotina</taxon>
        <taxon>Microbotryomycetes</taxon>
        <taxon>Microbotryales</taxon>
        <taxon>Microbotryaceae</taxon>
        <taxon>Microbotryum</taxon>
    </lineage>
</organism>
<dbReference type="InterPro" id="IPR036867">
    <property type="entry name" value="R3H_dom_sf"/>
</dbReference>
<evidence type="ECO:0000259" key="10">
    <source>
        <dbReference type="PROSITE" id="PS50102"/>
    </source>
</evidence>
<feature type="compositionally biased region" description="Polar residues" evidence="9">
    <location>
        <begin position="142"/>
        <end position="169"/>
    </location>
</feature>
<evidence type="ECO:0000256" key="9">
    <source>
        <dbReference type="SAM" id="MobiDB-lite"/>
    </source>
</evidence>
<feature type="compositionally biased region" description="Low complexity" evidence="9">
    <location>
        <begin position="786"/>
        <end position="799"/>
    </location>
</feature>
<dbReference type="OrthoDB" id="434258at2759"/>
<protein>
    <submittedName>
        <fullName evidence="12">BQ2448_5310 protein</fullName>
    </submittedName>
</protein>
<evidence type="ECO:0000256" key="6">
    <source>
        <dbReference type="ARBA" id="ARBA00022884"/>
    </source>
</evidence>
<evidence type="ECO:0000313" key="12">
    <source>
        <dbReference type="EMBL" id="SCV67699.1"/>
    </source>
</evidence>
<comment type="subcellular location">
    <subcellularLocation>
        <location evidence="1">Nucleus</location>
    </subcellularLocation>
</comment>
<evidence type="ECO:0000256" key="7">
    <source>
        <dbReference type="ARBA" id="ARBA00023242"/>
    </source>
</evidence>
<dbReference type="PROSITE" id="PS50102">
    <property type="entry name" value="RRM"/>
    <property type="match status" value="1"/>
</dbReference>
<feature type="domain" description="RRM" evidence="10">
    <location>
        <begin position="291"/>
        <end position="369"/>
    </location>
</feature>
<dbReference type="GO" id="GO:0004386">
    <property type="term" value="F:helicase activity"/>
    <property type="evidence" value="ECO:0007669"/>
    <property type="project" value="UniProtKB-KW"/>
</dbReference>
<accession>A0A238F4Q0</accession>
<feature type="domain" description="R3H" evidence="11">
    <location>
        <begin position="561"/>
        <end position="625"/>
    </location>
</feature>
<dbReference type="SUPFAM" id="SSF82708">
    <property type="entry name" value="R3H domain"/>
    <property type="match status" value="1"/>
</dbReference>
<feature type="region of interest" description="Disordered" evidence="9">
    <location>
        <begin position="664"/>
        <end position="823"/>
    </location>
</feature>
<evidence type="ECO:0000259" key="11">
    <source>
        <dbReference type="PROSITE" id="PS51061"/>
    </source>
</evidence>
<feature type="compositionally biased region" description="Low complexity" evidence="9">
    <location>
        <begin position="170"/>
        <end position="188"/>
    </location>
</feature>
<feature type="region of interest" description="Disordered" evidence="9">
    <location>
        <begin position="409"/>
        <end position="559"/>
    </location>
</feature>
<keyword evidence="3" id="KW-0378">Hydrolase</keyword>
<feature type="compositionally biased region" description="Polar residues" evidence="9">
    <location>
        <begin position="767"/>
        <end position="777"/>
    </location>
</feature>
<dbReference type="Gene3D" id="3.30.1370.50">
    <property type="entry name" value="R3H-like domain"/>
    <property type="match status" value="1"/>
</dbReference>
<keyword evidence="13" id="KW-1185">Reference proteome</keyword>
<dbReference type="GO" id="GO:0003723">
    <property type="term" value="F:RNA binding"/>
    <property type="evidence" value="ECO:0007669"/>
    <property type="project" value="UniProtKB-UniRule"/>
</dbReference>
<dbReference type="InterPro" id="IPR035979">
    <property type="entry name" value="RBD_domain_sf"/>
</dbReference>
<name>A0A238F4Q0_9BASI</name>
<keyword evidence="4" id="KW-0347">Helicase</keyword>
<feature type="compositionally biased region" description="Low complexity" evidence="9">
    <location>
        <begin position="25"/>
        <end position="52"/>
    </location>
</feature>
<dbReference type="Pfam" id="PF01424">
    <property type="entry name" value="R3H"/>
    <property type="match status" value="1"/>
</dbReference>
<dbReference type="SMART" id="SM00360">
    <property type="entry name" value="RRM"/>
    <property type="match status" value="1"/>
</dbReference>
<dbReference type="Gene3D" id="3.30.70.330">
    <property type="match status" value="1"/>
</dbReference>
<evidence type="ECO:0000256" key="3">
    <source>
        <dbReference type="ARBA" id="ARBA00022801"/>
    </source>
</evidence>
<dbReference type="SUPFAM" id="SSF54928">
    <property type="entry name" value="RNA-binding domain, RBD"/>
    <property type="match status" value="1"/>
</dbReference>
<evidence type="ECO:0000256" key="8">
    <source>
        <dbReference type="PROSITE-ProRule" id="PRU00176"/>
    </source>
</evidence>
<feature type="compositionally biased region" description="Polar residues" evidence="9">
    <location>
        <begin position="710"/>
        <end position="728"/>
    </location>
</feature>
<dbReference type="STRING" id="269621.A0A238F4Q0"/>
<dbReference type="GO" id="GO:0005524">
    <property type="term" value="F:ATP binding"/>
    <property type="evidence" value="ECO:0007669"/>
    <property type="project" value="UniProtKB-KW"/>
</dbReference>
<evidence type="ECO:0000313" key="13">
    <source>
        <dbReference type="Proteomes" id="UP000198372"/>
    </source>
</evidence>
<dbReference type="PROSITE" id="PS51061">
    <property type="entry name" value="R3H"/>
    <property type="match status" value="1"/>
</dbReference>
<feature type="compositionally biased region" description="Polar residues" evidence="9">
    <location>
        <begin position="496"/>
        <end position="535"/>
    </location>
</feature>
<evidence type="ECO:0000256" key="4">
    <source>
        <dbReference type="ARBA" id="ARBA00022806"/>
    </source>
</evidence>
<dbReference type="SMART" id="SM00393">
    <property type="entry name" value="R3H"/>
    <property type="match status" value="1"/>
</dbReference>
<keyword evidence="5" id="KW-0067">ATP-binding</keyword>
<dbReference type="FunFam" id="3.30.1370.50:FF:000002">
    <property type="entry name" value="Immunoglobulin mu DNA-binding protein 2"/>
    <property type="match status" value="1"/>
</dbReference>
<dbReference type="GO" id="GO:0003677">
    <property type="term" value="F:DNA binding"/>
    <property type="evidence" value="ECO:0007669"/>
    <property type="project" value="UniProtKB-ARBA"/>
</dbReference>
<dbReference type="GO" id="GO:0016787">
    <property type="term" value="F:hydrolase activity"/>
    <property type="evidence" value="ECO:0007669"/>
    <property type="project" value="UniProtKB-KW"/>
</dbReference>
<proteinExistence type="predicted"/>
<gene>
    <name evidence="12" type="ORF">BQ2448_5310</name>
</gene>
<feature type="compositionally biased region" description="Low complexity" evidence="9">
    <location>
        <begin position="65"/>
        <end position="74"/>
    </location>
</feature>
<dbReference type="Pfam" id="PF00076">
    <property type="entry name" value="RRM_1"/>
    <property type="match status" value="1"/>
</dbReference>